<comment type="subcellular location">
    <subcellularLocation>
        <location evidence="1">Membrane</location>
        <topology evidence="1">Multi-pass membrane protein</topology>
    </subcellularLocation>
</comment>
<dbReference type="AlphaFoldDB" id="A0A4R5VF51"/>
<dbReference type="Pfam" id="PF03412">
    <property type="entry name" value="Peptidase_C39"/>
    <property type="match status" value="1"/>
</dbReference>
<comment type="caution">
    <text evidence="12">The sequence shown here is derived from an EMBL/GenBank/DDBJ whole genome shotgun (WGS) entry which is preliminary data.</text>
</comment>
<evidence type="ECO:0000256" key="1">
    <source>
        <dbReference type="ARBA" id="ARBA00004141"/>
    </source>
</evidence>
<name>A0A4R5VF51_9BACT</name>
<dbReference type="GO" id="GO:0016491">
    <property type="term" value="F:oxidoreductase activity"/>
    <property type="evidence" value="ECO:0007669"/>
    <property type="project" value="UniProtKB-KW"/>
</dbReference>
<dbReference type="Gene3D" id="1.20.1440.130">
    <property type="entry name" value="VKOR domain"/>
    <property type="match status" value="1"/>
</dbReference>
<dbReference type="GO" id="GO:0048038">
    <property type="term" value="F:quinone binding"/>
    <property type="evidence" value="ECO:0007669"/>
    <property type="project" value="UniProtKB-KW"/>
</dbReference>
<sequence>MENSIFCIKKLFDQIKLQYTEPYLKEKLLTHPEPDSLLAISDTLAEYKVESLALQLGEDKLDQLPLPCVVQISQNPYPYFTCLSQVTEDWVEYLDEKGKLIKVSRKEFVTQWTGATLVVEKGEHSGEPGYTKRRKEQLIYQSLLILTGAVGLASIIGDLIGLDYNTSFSFGAISLFILKLAGLGISAILLWSEVDKNNAAITQFCSGGESVDCNSVIDSFSIGGLISLGNVAFSYFAASTTLLLVSSFSSSALGLLALLSYFSLAIIPFSLYYQGVKLKKWCRLCLWISGILVLELAVSHFLLPDLAWPKLGELPTFSFIFLASVLAWISLKPYLIAQKELYTTKSKLAKVLSNKELFDYFLSTSRQITFNPEGLGIFLKGPKAKYHVLKVCNPYCGPCARTHPLLEQLYEAGNIDLQIVFVPGGGDEIRIKTIRHLMGIASKSNIEQTRRALDDWYLPEQKDYDVFAAKYPLNGELAKQESNIQAMLVWAEKEKISHTPTIFINGYELPSAYGVEDLKYVLQ</sequence>
<gene>
    <name evidence="12" type="ORF">E1898_00185</name>
</gene>
<evidence type="ECO:0000256" key="6">
    <source>
        <dbReference type="ARBA" id="ARBA00023002"/>
    </source>
</evidence>
<dbReference type="Proteomes" id="UP000295438">
    <property type="component" value="Unassembled WGS sequence"/>
</dbReference>
<accession>A0A4R5VF51</accession>
<evidence type="ECO:0000256" key="10">
    <source>
        <dbReference type="SAM" id="Phobius"/>
    </source>
</evidence>
<proteinExistence type="inferred from homology"/>
<evidence type="ECO:0000256" key="4">
    <source>
        <dbReference type="ARBA" id="ARBA00022719"/>
    </source>
</evidence>
<evidence type="ECO:0000256" key="8">
    <source>
        <dbReference type="ARBA" id="ARBA00023157"/>
    </source>
</evidence>
<dbReference type="RefSeq" id="WP_133389367.1">
    <property type="nucleotide sequence ID" value="NZ_SMUW01000013.1"/>
</dbReference>
<dbReference type="InterPro" id="IPR012932">
    <property type="entry name" value="VKOR"/>
</dbReference>
<evidence type="ECO:0000256" key="5">
    <source>
        <dbReference type="ARBA" id="ARBA00022989"/>
    </source>
</evidence>
<feature type="transmembrane region" description="Helical" evidence="10">
    <location>
        <begin position="168"/>
        <end position="191"/>
    </location>
</feature>
<evidence type="ECO:0000313" key="12">
    <source>
        <dbReference type="EMBL" id="TDK51099.1"/>
    </source>
</evidence>
<dbReference type="GO" id="GO:0006508">
    <property type="term" value="P:proteolysis"/>
    <property type="evidence" value="ECO:0007669"/>
    <property type="project" value="InterPro"/>
</dbReference>
<evidence type="ECO:0000256" key="2">
    <source>
        <dbReference type="ARBA" id="ARBA00006214"/>
    </source>
</evidence>
<keyword evidence="5 10" id="KW-1133">Transmembrane helix</keyword>
<dbReference type="Gene3D" id="3.40.30.10">
    <property type="entry name" value="Glutaredoxin"/>
    <property type="match status" value="1"/>
</dbReference>
<evidence type="ECO:0000313" key="13">
    <source>
        <dbReference type="Proteomes" id="UP000295438"/>
    </source>
</evidence>
<dbReference type="SUPFAM" id="SSF52833">
    <property type="entry name" value="Thioredoxin-like"/>
    <property type="match status" value="1"/>
</dbReference>
<feature type="transmembrane region" description="Helical" evidence="10">
    <location>
        <begin position="252"/>
        <end position="272"/>
    </location>
</feature>
<feature type="transmembrane region" description="Helical" evidence="10">
    <location>
        <begin position="138"/>
        <end position="162"/>
    </location>
</feature>
<dbReference type="EMBL" id="SMUW01000013">
    <property type="protein sequence ID" value="TDK51099.1"/>
    <property type="molecule type" value="Genomic_DNA"/>
</dbReference>
<dbReference type="InterPro" id="IPR005074">
    <property type="entry name" value="Peptidase_C39"/>
</dbReference>
<feature type="transmembrane region" description="Helical" evidence="10">
    <location>
        <begin position="284"/>
        <end position="303"/>
    </location>
</feature>
<evidence type="ECO:0000259" key="11">
    <source>
        <dbReference type="PROSITE" id="PS50990"/>
    </source>
</evidence>
<dbReference type="GO" id="GO:0008233">
    <property type="term" value="F:peptidase activity"/>
    <property type="evidence" value="ECO:0007669"/>
    <property type="project" value="InterPro"/>
</dbReference>
<evidence type="ECO:0000256" key="3">
    <source>
        <dbReference type="ARBA" id="ARBA00022692"/>
    </source>
</evidence>
<evidence type="ECO:0000256" key="9">
    <source>
        <dbReference type="ARBA" id="ARBA00023284"/>
    </source>
</evidence>
<dbReference type="PROSITE" id="PS50990">
    <property type="entry name" value="PEPTIDASE_C39"/>
    <property type="match status" value="1"/>
</dbReference>
<protein>
    <submittedName>
        <fullName evidence="12">VKOR family protein</fullName>
    </submittedName>
</protein>
<keyword evidence="9" id="KW-0676">Redox-active center</keyword>
<dbReference type="GO" id="GO:0016020">
    <property type="term" value="C:membrane"/>
    <property type="evidence" value="ECO:0007669"/>
    <property type="project" value="UniProtKB-SubCell"/>
</dbReference>
<dbReference type="CDD" id="cd12921">
    <property type="entry name" value="VKOR_4"/>
    <property type="match status" value="1"/>
</dbReference>
<reference evidence="12 13" key="1">
    <citation type="submission" date="2019-03" db="EMBL/GenBank/DDBJ databases">
        <title>Algoriphagus aquimaris sp. nov., isolated form marine sediment in Pohang, Korea.</title>
        <authorList>
            <person name="Kim J."/>
            <person name="Yoon S.-H."/>
            <person name="Lee S.-S."/>
        </authorList>
    </citation>
    <scope>NUCLEOTIDE SEQUENCE [LARGE SCALE GENOMIC DNA]</scope>
    <source>
        <strain evidence="12 13">F21</strain>
    </source>
</reference>
<dbReference type="InterPro" id="IPR036249">
    <property type="entry name" value="Thioredoxin-like_sf"/>
</dbReference>
<keyword evidence="13" id="KW-1185">Reference proteome</keyword>
<dbReference type="InterPro" id="IPR038354">
    <property type="entry name" value="VKOR_sf"/>
</dbReference>
<keyword evidence="6" id="KW-0560">Oxidoreductase</keyword>
<dbReference type="CDD" id="cd02972">
    <property type="entry name" value="DsbA_family"/>
    <property type="match status" value="1"/>
</dbReference>
<comment type="similarity">
    <text evidence="2">Belongs to the VKOR family.</text>
</comment>
<dbReference type="Pfam" id="PF07884">
    <property type="entry name" value="VKOR"/>
    <property type="match status" value="1"/>
</dbReference>
<feature type="domain" description="Peptidase C39" evidence="11">
    <location>
        <begin position="2"/>
        <end position="119"/>
    </location>
</feature>
<dbReference type="Gene3D" id="3.90.70.10">
    <property type="entry name" value="Cysteine proteinases"/>
    <property type="match status" value="1"/>
</dbReference>
<keyword evidence="4" id="KW-0874">Quinone</keyword>
<feature type="transmembrane region" description="Helical" evidence="10">
    <location>
        <begin position="315"/>
        <end position="337"/>
    </location>
</feature>
<keyword evidence="3 10" id="KW-0812">Transmembrane</keyword>
<keyword evidence="7 10" id="KW-0472">Membrane</keyword>
<keyword evidence="8" id="KW-1015">Disulfide bond</keyword>
<dbReference type="GO" id="GO:0005524">
    <property type="term" value="F:ATP binding"/>
    <property type="evidence" value="ECO:0007669"/>
    <property type="project" value="InterPro"/>
</dbReference>
<organism evidence="12 13">
    <name type="scientific">Algoriphagus formosus</name>
    <dbReference type="NCBI Taxonomy" id="2007308"/>
    <lineage>
        <taxon>Bacteria</taxon>
        <taxon>Pseudomonadati</taxon>
        <taxon>Bacteroidota</taxon>
        <taxon>Cytophagia</taxon>
        <taxon>Cytophagales</taxon>
        <taxon>Cyclobacteriaceae</taxon>
        <taxon>Algoriphagus</taxon>
    </lineage>
</organism>
<feature type="transmembrane region" description="Helical" evidence="10">
    <location>
        <begin position="225"/>
        <end position="246"/>
    </location>
</feature>
<evidence type="ECO:0000256" key="7">
    <source>
        <dbReference type="ARBA" id="ARBA00023136"/>
    </source>
</evidence>